<evidence type="ECO:0000256" key="4">
    <source>
        <dbReference type="ARBA" id="ARBA00022692"/>
    </source>
</evidence>
<dbReference type="PROSITE" id="PS00216">
    <property type="entry name" value="SUGAR_TRANSPORT_1"/>
    <property type="match status" value="1"/>
</dbReference>
<evidence type="ECO:0000256" key="3">
    <source>
        <dbReference type="ARBA" id="ARBA00022475"/>
    </source>
</evidence>
<gene>
    <name evidence="9" type="ORF">F0U60_53395</name>
</gene>
<evidence type="ECO:0000313" key="10">
    <source>
        <dbReference type="Proteomes" id="UP001611383"/>
    </source>
</evidence>
<feature type="transmembrane region" description="Helical" evidence="7">
    <location>
        <begin position="402"/>
        <end position="425"/>
    </location>
</feature>
<feature type="transmembrane region" description="Helical" evidence="7">
    <location>
        <begin position="344"/>
        <end position="362"/>
    </location>
</feature>
<feature type="transmembrane region" description="Helical" evidence="7">
    <location>
        <begin position="240"/>
        <end position="260"/>
    </location>
</feature>
<dbReference type="Gene3D" id="1.20.1720.10">
    <property type="entry name" value="Multidrug resistance protein D"/>
    <property type="match status" value="1"/>
</dbReference>
<feature type="transmembrane region" description="Helical" evidence="7">
    <location>
        <begin position="477"/>
        <end position="497"/>
    </location>
</feature>
<feature type="transmembrane region" description="Helical" evidence="7">
    <location>
        <begin position="266"/>
        <end position="289"/>
    </location>
</feature>
<dbReference type="InterPro" id="IPR020846">
    <property type="entry name" value="MFS_dom"/>
</dbReference>
<accession>A0ABY9X966</accession>
<dbReference type="SUPFAM" id="SSF103473">
    <property type="entry name" value="MFS general substrate transporter"/>
    <property type="match status" value="1"/>
</dbReference>
<dbReference type="CDD" id="cd17321">
    <property type="entry name" value="MFS_MMR_MDR_like"/>
    <property type="match status" value="1"/>
</dbReference>
<dbReference type="Pfam" id="PF07690">
    <property type="entry name" value="MFS_1"/>
    <property type="match status" value="1"/>
</dbReference>
<keyword evidence="2" id="KW-0813">Transport</keyword>
<feature type="transmembrane region" description="Helical" evidence="7">
    <location>
        <begin position="54"/>
        <end position="76"/>
    </location>
</feature>
<proteinExistence type="predicted"/>
<comment type="subcellular location">
    <subcellularLocation>
        <location evidence="1">Cell membrane</location>
        <topology evidence="1">Multi-pass membrane protein</topology>
    </subcellularLocation>
</comment>
<organism evidence="9 10">
    <name type="scientific">Archangium minus</name>
    <dbReference type="NCBI Taxonomy" id="83450"/>
    <lineage>
        <taxon>Bacteria</taxon>
        <taxon>Pseudomonadati</taxon>
        <taxon>Myxococcota</taxon>
        <taxon>Myxococcia</taxon>
        <taxon>Myxococcales</taxon>
        <taxon>Cystobacterineae</taxon>
        <taxon>Archangiaceae</taxon>
        <taxon>Archangium</taxon>
    </lineage>
</organism>
<dbReference type="InterPro" id="IPR011701">
    <property type="entry name" value="MFS"/>
</dbReference>
<feature type="transmembrane region" description="Helical" evidence="7">
    <location>
        <begin position="310"/>
        <end position="332"/>
    </location>
</feature>
<evidence type="ECO:0000256" key="2">
    <source>
        <dbReference type="ARBA" id="ARBA00022448"/>
    </source>
</evidence>
<keyword evidence="4 7" id="KW-0812">Transmembrane</keyword>
<evidence type="ECO:0000259" key="8">
    <source>
        <dbReference type="PROSITE" id="PS50850"/>
    </source>
</evidence>
<dbReference type="Gene3D" id="1.20.1250.20">
    <property type="entry name" value="MFS general substrate transporter like domains"/>
    <property type="match status" value="1"/>
</dbReference>
<dbReference type="PANTHER" id="PTHR42718:SF46">
    <property type="entry name" value="BLR6921 PROTEIN"/>
    <property type="match status" value="1"/>
</dbReference>
<evidence type="ECO:0000256" key="7">
    <source>
        <dbReference type="SAM" id="Phobius"/>
    </source>
</evidence>
<protein>
    <submittedName>
        <fullName evidence="9">MFS transporter</fullName>
    </submittedName>
</protein>
<feature type="transmembrane region" description="Helical" evidence="7">
    <location>
        <begin position="179"/>
        <end position="200"/>
    </location>
</feature>
<feature type="transmembrane region" description="Helical" evidence="7">
    <location>
        <begin position="88"/>
        <end position="107"/>
    </location>
</feature>
<dbReference type="InterPro" id="IPR005829">
    <property type="entry name" value="Sugar_transporter_CS"/>
</dbReference>
<evidence type="ECO:0000256" key="1">
    <source>
        <dbReference type="ARBA" id="ARBA00004651"/>
    </source>
</evidence>
<dbReference type="PANTHER" id="PTHR42718">
    <property type="entry name" value="MAJOR FACILITATOR SUPERFAMILY MULTIDRUG TRANSPORTER MFSC"/>
    <property type="match status" value="1"/>
</dbReference>
<feature type="transmembrane region" description="Helical" evidence="7">
    <location>
        <begin position="206"/>
        <end position="228"/>
    </location>
</feature>
<feature type="domain" description="Major facilitator superfamily (MFS) profile" evidence="8">
    <location>
        <begin position="53"/>
        <end position="504"/>
    </location>
</feature>
<evidence type="ECO:0000313" key="9">
    <source>
        <dbReference type="EMBL" id="WNG51937.1"/>
    </source>
</evidence>
<keyword evidence="3" id="KW-1003">Cell membrane</keyword>
<dbReference type="Proteomes" id="UP001611383">
    <property type="component" value="Chromosome"/>
</dbReference>
<feature type="transmembrane region" description="Helical" evidence="7">
    <location>
        <begin position="119"/>
        <end position="137"/>
    </location>
</feature>
<feature type="transmembrane region" description="Helical" evidence="7">
    <location>
        <begin position="374"/>
        <end position="390"/>
    </location>
</feature>
<evidence type="ECO:0000256" key="6">
    <source>
        <dbReference type="ARBA" id="ARBA00023136"/>
    </source>
</evidence>
<dbReference type="InterPro" id="IPR036259">
    <property type="entry name" value="MFS_trans_sf"/>
</dbReference>
<name>A0ABY9X966_9BACT</name>
<keyword evidence="6 7" id="KW-0472">Membrane</keyword>
<dbReference type="PROSITE" id="PS50850">
    <property type="entry name" value="MFS"/>
    <property type="match status" value="1"/>
</dbReference>
<sequence>MRLSELHHITMVTATNEGARHEEHVPSASWRAWGVEPAPASSSAGASVGDFRPLVPLALAQFAVVLSTSIVNVALPSIHSGLGLSPTGLTWVVNAYVLAFGGFLLAGGRAADILGRRQVFMVSLAAFGIASLAAALAPGAGSLIAARGLQGVSAAVMSPSALSIALTRYPDGDARRVALGIWGGVSGAGGAAGVIAGGLLTATFGWRSVFVVAVPVVIVALAMSRSWVVASPRPSERPAFDAPGALLVTGALGLLTYGLAGATHGGWLSARTIGLLAAGALLLVAFVQVERRSAAPLVHLRIFANPSVRFANAAMTLVGGAWMGLFFFLPLYQQQVLGYGPLRTGLTQLPLAVTLMAASAYVRRITERMGTRKTLVASLLLLTVGLAWFGRVPVEGTFVAHLLGPSLLVGTGLGIASVELTRLATHGVTLAESGLASGLVSTTRQCGGAIGLALLMSLAASRIGSAAEPGVAALTEGYRAAFLAASLLTGLAALLALRAPTLPAALASPVTHNP</sequence>
<keyword evidence="10" id="KW-1185">Reference proteome</keyword>
<dbReference type="EMBL" id="CP043494">
    <property type="protein sequence ID" value="WNG51937.1"/>
    <property type="molecule type" value="Genomic_DNA"/>
</dbReference>
<evidence type="ECO:0000256" key="5">
    <source>
        <dbReference type="ARBA" id="ARBA00022989"/>
    </source>
</evidence>
<feature type="transmembrane region" description="Helical" evidence="7">
    <location>
        <begin position="149"/>
        <end position="167"/>
    </location>
</feature>
<keyword evidence="5 7" id="KW-1133">Transmembrane helix</keyword>
<reference evidence="9 10" key="1">
    <citation type="submission" date="2019-08" db="EMBL/GenBank/DDBJ databases">
        <title>Archangium and Cystobacter genomes.</title>
        <authorList>
            <person name="Chen I.-C.K."/>
            <person name="Wielgoss S."/>
        </authorList>
    </citation>
    <scope>NUCLEOTIDE SEQUENCE [LARGE SCALE GENOMIC DNA]</scope>
    <source>
        <strain evidence="9 10">Cbm 6</strain>
    </source>
</reference>